<protein>
    <submittedName>
        <fullName evidence="2">Unannotated protein</fullName>
    </submittedName>
</protein>
<organism evidence="2">
    <name type="scientific">freshwater metagenome</name>
    <dbReference type="NCBI Taxonomy" id="449393"/>
    <lineage>
        <taxon>unclassified sequences</taxon>
        <taxon>metagenomes</taxon>
        <taxon>ecological metagenomes</taxon>
    </lineage>
</organism>
<dbReference type="EMBL" id="CAFBOZ010000245">
    <property type="protein sequence ID" value="CAB5017575.1"/>
    <property type="molecule type" value="Genomic_DNA"/>
</dbReference>
<gene>
    <name evidence="2" type="ORF">UFOPK3992_01530</name>
</gene>
<evidence type="ECO:0000256" key="1">
    <source>
        <dbReference type="SAM" id="MobiDB-lite"/>
    </source>
</evidence>
<accession>A0A6J7QKR3</accession>
<evidence type="ECO:0000313" key="2">
    <source>
        <dbReference type="EMBL" id="CAB5017575.1"/>
    </source>
</evidence>
<dbReference type="AlphaFoldDB" id="A0A6J7QKR3"/>
<name>A0A6J7QKR3_9ZZZZ</name>
<reference evidence="2" key="1">
    <citation type="submission" date="2020-05" db="EMBL/GenBank/DDBJ databases">
        <authorList>
            <person name="Chiriac C."/>
            <person name="Salcher M."/>
            <person name="Ghai R."/>
            <person name="Kavagutti S V."/>
        </authorList>
    </citation>
    <scope>NUCLEOTIDE SEQUENCE</scope>
</reference>
<proteinExistence type="predicted"/>
<feature type="region of interest" description="Disordered" evidence="1">
    <location>
        <begin position="1"/>
        <end position="20"/>
    </location>
</feature>
<sequence length="40" mass="4613">MGRVRRDERAAHGEPRSVDEVVDRHYAAEFLDDSCEHVDS</sequence>